<keyword evidence="2" id="KW-0472">Membrane</keyword>
<proteinExistence type="predicted"/>
<reference evidence="3" key="1">
    <citation type="submission" date="2022-02" db="EMBL/GenBank/DDBJ databases">
        <authorList>
            <person name="King R."/>
        </authorList>
    </citation>
    <scope>NUCLEOTIDE SEQUENCE</scope>
</reference>
<gene>
    <name evidence="3" type="ORF">APHIGO_LOCUS5993</name>
</gene>
<feature type="transmembrane region" description="Helical" evidence="2">
    <location>
        <begin position="141"/>
        <end position="167"/>
    </location>
</feature>
<evidence type="ECO:0000256" key="2">
    <source>
        <dbReference type="SAM" id="Phobius"/>
    </source>
</evidence>
<evidence type="ECO:0000313" key="3">
    <source>
        <dbReference type="EMBL" id="CAH1724764.1"/>
    </source>
</evidence>
<name>A0A9P0NFX7_APHGO</name>
<evidence type="ECO:0000256" key="1">
    <source>
        <dbReference type="SAM" id="MobiDB-lite"/>
    </source>
</evidence>
<dbReference type="Proteomes" id="UP001154329">
    <property type="component" value="Chromosome 2"/>
</dbReference>
<accession>A0A9P0NFX7</accession>
<reference evidence="3" key="2">
    <citation type="submission" date="2022-10" db="EMBL/GenBank/DDBJ databases">
        <authorList>
            <consortium name="ENA_rothamsted_submissions"/>
            <consortium name="culmorum"/>
            <person name="King R."/>
        </authorList>
    </citation>
    <scope>NUCLEOTIDE SEQUENCE</scope>
</reference>
<keyword evidence="2" id="KW-1133">Transmembrane helix</keyword>
<dbReference type="EMBL" id="OU899035">
    <property type="protein sequence ID" value="CAH1724764.1"/>
    <property type="molecule type" value="Genomic_DNA"/>
</dbReference>
<keyword evidence="2" id="KW-0812">Transmembrane</keyword>
<feature type="region of interest" description="Disordered" evidence="1">
    <location>
        <begin position="61"/>
        <end position="80"/>
    </location>
</feature>
<sequence length="179" mass="20067">MVSAPPPDPLPSFPHNRGRPQFASAAGQPFSHSLFFFLIRLSRTPVSSRRASLLARSTFPPTTTAASIRGGRRPTHAHSSERPSFFFHTTTVDDNVLYTARPATVHFTTIILYIIWFFEKITSFCHLRFIFTVRPCGSTVVLFNCSLVLVIAVCCPIQMPSVVVYLYRLIISHVAFSVH</sequence>
<dbReference type="AlphaFoldDB" id="A0A9P0NFX7"/>
<keyword evidence="4" id="KW-1185">Reference proteome</keyword>
<feature type="region of interest" description="Disordered" evidence="1">
    <location>
        <begin position="1"/>
        <end position="25"/>
    </location>
</feature>
<feature type="compositionally biased region" description="Pro residues" evidence="1">
    <location>
        <begin position="1"/>
        <end position="12"/>
    </location>
</feature>
<protein>
    <submittedName>
        <fullName evidence="3">Uncharacterized protein</fullName>
    </submittedName>
</protein>
<organism evidence="3 4">
    <name type="scientific">Aphis gossypii</name>
    <name type="common">Cotton aphid</name>
    <dbReference type="NCBI Taxonomy" id="80765"/>
    <lineage>
        <taxon>Eukaryota</taxon>
        <taxon>Metazoa</taxon>
        <taxon>Ecdysozoa</taxon>
        <taxon>Arthropoda</taxon>
        <taxon>Hexapoda</taxon>
        <taxon>Insecta</taxon>
        <taxon>Pterygota</taxon>
        <taxon>Neoptera</taxon>
        <taxon>Paraneoptera</taxon>
        <taxon>Hemiptera</taxon>
        <taxon>Sternorrhyncha</taxon>
        <taxon>Aphidomorpha</taxon>
        <taxon>Aphidoidea</taxon>
        <taxon>Aphididae</taxon>
        <taxon>Aphidini</taxon>
        <taxon>Aphis</taxon>
        <taxon>Aphis</taxon>
    </lineage>
</organism>
<evidence type="ECO:0000313" key="4">
    <source>
        <dbReference type="Proteomes" id="UP001154329"/>
    </source>
</evidence>